<comment type="caution">
    <text evidence="1">The sequence shown here is derived from an EMBL/GenBank/DDBJ whole genome shotgun (WGS) entry which is preliminary data.</text>
</comment>
<evidence type="ECO:0000313" key="1">
    <source>
        <dbReference type="EMBL" id="KAK3782780.1"/>
    </source>
</evidence>
<organism evidence="1 2">
    <name type="scientific">Elysia crispata</name>
    <name type="common">lettuce slug</name>
    <dbReference type="NCBI Taxonomy" id="231223"/>
    <lineage>
        <taxon>Eukaryota</taxon>
        <taxon>Metazoa</taxon>
        <taxon>Spiralia</taxon>
        <taxon>Lophotrochozoa</taxon>
        <taxon>Mollusca</taxon>
        <taxon>Gastropoda</taxon>
        <taxon>Heterobranchia</taxon>
        <taxon>Euthyneura</taxon>
        <taxon>Panpulmonata</taxon>
        <taxon>Sacoglossa</taxon>
        <taxon>Placobranchoidea</taxon>
        <taxon>Plakobranchidae</taxon>
        <taxon>Elysia</taxon>
    </lineage>
</organism>
<protein>
    <submittedName>
        <fullName evidence="1">Uncharacterized protein</fullName>
    </submittedName>
</protein>
<dbReference type="EMBL" id="JAWDGP010002488">
    <property type="protein sequence ID" value="KAK3782780.1"/>
    <property type="molecule type" value="Genomic_DNA"/>
</dbReference>
<name>A0AAE1A7N6_9GAST</name>
<keyword evidence="2" id="KW-1185">Reference proteome</keyword>
<reference evidence="1" key="1">
    <citation type="journal article" date="2023" name="G3 (Bethesda)">
        <title>A reference genome for the long-term kleptoplast-retaining sea slug Elysia crispata morphotype clarki.</title>
        <authorList>
            <person name="Eastman K.E."/>
            <person name="Pendleton A.L."/>
            <person name="Shaikh M.A."/>
            <person name="Suttiyut T."/>
            <person name="Ogas R."/>
            <person name="Tomko P."/>
            <person name="Gavelis G."/>
            <person name="Widhalm J.R."/>
            <person name="Wisecaver J.H."/>
        </authorList>
    </citation>
    <scope>NUCLEOTIDE SEQUENCE</scope>
    <source>
        <strain evidence="1">ECLA1</strain>
    </source>
</reference>
<sequence length="135" mass="14821">MKPPIRSPNLAHLETAFHLIRSIVCLTESHSCCLRFLKEHSQVLVGAFSAASAIFVIEAAAGITASAHYDGWLNTFQRISLNENGKVLTGSSLAVKMSLRRRVFIIGKSDQGQVTQRSKSFHVLKACAAIKLRML</sequence>
<gene>
    <name evidence="1" type="ORF">RRG08_035119</name>
</gene>
<evidence type="ECO:0000313" key="2">
    <source>
        <dbReference type="Proteomes" id="UP001283361"/>
    </source>
</evidence>
<accession>A0AAE1A7N6</accession>
<dbReference type="AlphaFoldDB" id="A0AAE1A7N6"/>
<proteinExistence type="predicted"/>
<dbReference type="Proteomes" id="UP001283361">
    <property type="component" value="Unassembled WGS sequence"/>
</dbReference>